<gene>
    <name evidence="3" type="ORF">EVG20_g9180</name>
</gene>
<proteinExistence type="predicted"/>
<name>A0A4Y9Y4T6_9AGAM</name>
<reference evidence="3 4" key="1">
    <citation type="submission" date="2019-02" db="EMBL/GenBank/DDBJ databases">
        <title>Genome sequencing of the rare red list fungi Dentipellis fragilis.</title>
        <authorList>
            <person name="Buettner E."/>
            <person name="Kellner H."/>
        </authorList>
    </citation>
    <scope>NUCLEOTIDE SEQUENCE [LARGE SCALE GENOMIC DNA]</scope>
    <source>
        <strain evidence="3 4">DSM 105465</strain>
    </source>
</reference>
<dbReference type="PANTHER" id="PTHR45884">
    <property type="entry name" value="N-ACETYLTRANSFERASE ECO"/>
    <property type="match status" value="1"/>
</dbReference>
<feature type="compositionally biased region" description="Basic and acidic residues" evidence="1">
    <location>
        <begin position="36"/>
        <end position="46"/>
    </location>
</feature>
<feature type="domain" description="N-acetyltransferase ESCO zinc-finger" evidence="2">
    <location>
        <begin position="140"/>
        <end position="177"/>
    </location>
</feature>
<dbReference type="Proteomes" id="UP000298327">
    <property type="component" value="Unassembled WGS sequence"/>
</dbReference>
<dbReference type="AlphaFoldDB" id="A0A4Y9Y4T6"/>
<dbReference type="GO" id="GO:0000785">
    <property type="term" value="C:chromatin"/>
    <property type="evidence" value="ECO:0007669"/>
    <property type="project" value="TreeGrafter"/>
</dbReference>
<dbReference type="OrthoDB" id="428854at2759"/>
<sequence>MEDNLTNALAATEQHVTPRRALCNNEDGDMTVGGRRLGEPGGREDEAAGSGEAAVDAARERRVASTGANKGRQAKPVFRSSSPLESPLSPPKPSLKRPLKERLSFTNQPTKRPRLERSSDASSSKQKPKHDTKSSQTLTQLHFSIDTTVLRTCALCDLTYTKGAPDDESLHKSHCSRVLKGMEWGREEEKESVKMGVQEIASSVKLKSGKKGRIICVRATAGGRIGSKLAILLETISLTLSSPPLTSDILAASKVYLFLLPSPTSAAREKIVGCVIAQHITSAMEIVSPSDIEPPSSPDTPPLTATLVPVDTSSGLFCHPKPLP</sequence>
<dbReference type="GO" id="GO:0061733">
    <property type="term" value="F:protein-lysine-acetyltransferase activity"/>
    <property type="evidence" value="ECO:0007669"/>
    <property type="project" value="TreeGrafter"/>
</dbReference>
<dbReference type="GO" id="GO:0007064">
    <property type="term" value="P:mitotic sister chromatid cohesion"/>
    <property type="evidence" value="ECO:0007669"/>
    <property type="project" value="TreeGrafter"/>
</dbReference>
<evidence type="ECO:0000313" key="4">
    <source>
        <dbReference type="Proteomes" id="UP000298327"/>
    </source>
</evidence>
<feature type="non-terminal residue" evidence="3">
    <location>
        <position position="324"/>
    </location>
</feature>
<dbReference type="PANTHER" id="PTHR45884:SF2">
    <property type="entry name" value="N-ACETYLTRANSFERASE ECO"/>
    <property type="match status" value="1"/>
</dbReference>
<accession>A0A4Y9Y4T6</accession>
<dbReference type="Pfam" id="PF13878">
    <property type="entry name" value="zf-C2H2_3"/>
    <property type="match status" value="1"/>
</dbReference>
<evidence type="ECO:0000313" key="3">
    <source>
        <dbReference type="EMBL" id="TFY55809.1"/>
    </source>
</evidence>
<dbReference type="EMBL" id="SEOQ01000883">
    <property type="protein sequence ID" value="TFY55809.1"/>
    <property type="molecule type" value="Genomic_DNA"/>
</dbReference>
<keyword evidence="4" id="KW-1185">Reference proteome</keyword>
<organism evidence="3 4">
    <name type="scientific">Dentipellis fragilis</name>
    <dbReference type="NCBI Taxonomy" id="205917"/>
    <lineage>
        <taxon>Eukaryota</taxon>
        <taxon>Fungi</taxon>
        <taxon>Dikarya</taxon>
        <taxon>Basidiomycota</taxon>
        <taxon>Agaricomycotina</taxon>
        <taxon>Agaricomycetes</taxon>
        <taxon>Russulales</taxon>
        <taxon>Hericiaceae</taxon>
        <taxon>Dentipellis</taxon>
    </lineage>
</organism>
<comment type="caution">
    <text evidence="3">The sequence shown here is derived from an EMBL/GenBank/DDBJ whole genome shotgun (WGS) entry which is preliminary data.</text>
</comment>
<protein>
    <recommendedName>
        <fullName evidence="2">N-acetyltransferase ESCO zinc-finger domain-containing protein</fullName>
    </recommendedName>
</protein>
<dbReference type="InterPro" id="IPR028005">
    <property type="entry name" value="AcTrfase_ESCO_Znf_dom"/>
</dbReference>
<evidence type="ECO:0000256" key="1">
    <source>
        <dbReference type="SAM" id="MobiDB-lite"/>
    </source>
</evidence>
<dbReference type="GO" id="GO:0005634">
    <property type="term" value="C:nucleus"/>
    <property type="evidence" value="ECO:0007669"/>
    <property type="project" value="TreeGrafter"/>
</dbReference>
<dbReference type="STRING" id="205917.A0A4Y9Y4T6"/>
<feature type="region of interest" description="Disordered" evidence="1">
    <location>
        <begin position="1"/>
        <end position="137"/>
    </location>
</feature>
<evidence type="ECO:0000259" key="2">
    <source>
        <dbReference type="Pfam" id="PF13878"/>
    </source>
</evidence>